<comment type="similarity">
    <text evidence="2">Belongs to the methyl-accepting chemotaxis (MCP) protein family.</text>
</comment>
<dbReference type="SMART" id="SM00304">
    <property type="entry name" value="HAMP"/>
    <property type="match status" value="1"/>
</dbReference>
<dbReference type="GO" id="GO:0016020">
    <property type="term" value="C:membrane"/>
    <property type="evidence" value="ECO:0007669"/>
    <property type="project" value="InterPro"/>
</dbReference>
<evidence type="ECO:0000256" key="5">
    <source>
        <dbReference type="SAM" id="Phobius"/>
    </source>
</evidence>
<evidence type="ECO:0000313" key="9">
    <source>
        <dbReference type="Proteomes" id="UP000190395"/>
    </source>
</evidence>
<dbReference type="Gene3D" id="1.10.287.950">
    <property type="entry name" value="Methyl-accepting chemotaxis protein"/>
    <property type="match status" value="1"/>
</dbReference>
<dbReference type="OrthoDB" id="5800769at2"/>
<evidence type="ECO:0000256" key="3">
    <source>
        <dbReference type="PROSITE-ProRule" id="PRU00284"/>
    </source>
</evidence>
<dbReference type="InterPro" id="IPR004089">
    <property type="entry name" value="MCPsignal_dom"/>
</dbReference>
<dbReference type="STRING" id="225004.SAMN02745152_00453"/>
<dbReference type="PROSITE" id="PS50885">
    <property type="entry name" value="HAMP"/>
    <property type="match status" value="1"/>
</dbReference>
<feature type="transmembrane region" description="Helical" evidence="5">
    <location>
        <begin position="12"/>
        <end position="32"/>
    </location>
</feature>
<keyword evidence="1 3" id="KW-0807">Transducer</keyword>
<keyword evidence="5" id="KW-1133">Transmembrane helix</keyword>
<dbReference type="SUPFAM" id="SSF58104">
    <property type="entry name" value="Methyl-accepting chemotaxis protein (MCP) signaling domain"/>
    <property type="match status" value="2"/>
</dbReference>
<dbReference type="PANTHER" id="PTHR32089">
    <property type="entry name" value="METHYL-ACCEPTING CHEMOTAXIS PROTEIN MCPB"/>
    <property type="match status" value="1"/>
</dbReference>
<feature type="transmembrane region" description="Helical" evidence="5">
    <location>
        <begin position="270"/>
        <end position="294"/>
    </location>
</feature>
<gene>
    <name evidence="8" type="ORF">SAMN02745152_00453</name>
</gene>
<feature type="domain" description="Methyl-accepting transducer" evidence="6">
    <location>
        <begin position="393"/>
        <end position="615"/>
    </location>
</feature>
<evidence type="ECO:0000259" key="6">
    <source>
        <dbReference type="PROSITE" id="PS50111"/>
    </source>
</evidence>
<organism evidence="8 9">
    <name type="scientific">Treponema berlinense</name>
    <dbReference type="NCBI Taxonomy" id="225004"/>
    <lineage>
        <taxon>Bacteria</taxon>
        <taxon>Pseudomonadati</taxon>
        <taxon>Spirochaetota</taxon>
        <taxon>Spirochaetia</taxon>
        <taxon>Spirochaetales</taxon>
        <taxon>Treponemataceae</taxon>
        <taxon>Treponema</taxon>
    </lineage>
</organism>
<feature type="coiled-coil region" evidence="4">
    <location>
        <begin position="520"/>
        <end position="547"/>
    </location>
</feature>
<name>A0A1T4LAG3_9SPIR</name>
<dbReference type="Proteomes" id="UP000190395">
    <property type="component" value="Unassembled WGS sequence"/>
</dbReference>
<dbReference type="CDD" id="cd06225">
    <property type="entry name" value="HAMP"/>
    <property type="match status" value="1"/>
</dbReference>
<dbReference type="RefSeq" id="WP_078930213.1">
    <property type="nucleotide sequence ID" value="NZ_FUXC01000002.1"/>
</dbReference>
<dbReference type="Pfam" id="PF00672">
    <property type="entry name" value="HAMP"/>
    <property type="match status" value="1"/>
</dbReference>
<dbReference type="EMBL" id="FUXC01000002">
    <property type="protein sequence ID" value="SJZ51745.1"/>
    <property type="molecule type" value="Genomic_DNA"/>
</dbReference>
<dbReference type="SUPFAM" id="SSF103190">
    <property type="entry name" value="Sensory domain-like"/>
    <property type="match status" value="1"/>
</dbReference>
<reference evidence="8 9" key="1">
    <citation type="submission" date="2017-02" db="EMBL/GenBank/DDBJ databases">
        <authorList>
            <person name="Peterson S.W."/>
        </authorList>
    </citation>
    <scope>NUCLEOTIDE SEQUENCE [LARGE SCALE GENOMIC DNA]</scope>
    <source>
        <strain evidence="8 9">ATCC BAA-909</strain>
    </source>
</reference>
<dbReference type="InterPro" id="IPR003660">
    <property type="entry name" value="HAMP_dom"/>
</dbReference>
<keyword evidence="5" id="KW-0472">Membrane</keyword>
<proteinExistence type="inferred from homology"/>
<evidence type="ECO:0000256" key="4">
    <source>
        <dbReference type="SAM" id="Coils"/>
    </source>
</evidence>
<dbReference type="AlphaFoldDB" id="A0A1T4LAG3"/>
<dbReference type="PANTHER" id="PTHR32089:SF112">
    <property type="entry name" value="LYSOZYME-LIKE PROTEIN-RELATED"/>
    <property type="match status" value="1"/>
</dbReference>
<dbReference type="SMART" id="SM00283">
    <property type="entry name" value="MA"/>
    <property type="match status" value="1"/>
</dbReference>
<dbReference type="Gene3D" id="6.10.340.10">
    <property type="match status" value="1"/>
</dbReference>
<protein>
    <submittedName>
        <fullName evidence="8">Methyl-accepting chemotaxis protein</fullName>
    </submittedName>
</protein>
<keyword evidence="4" id="KW-0175">Coiled coil</keyword>
<dbReference type="InterPro" id="IPR029151">
    <property type="entry name" value="Sensor-like_sf"/>
</dbReference>
<sequence>MKLRIRSIFFKLVCPVILVLGISAIVLVLGLVKIVSTKLIQNMQADVASNRFIVEDLINEELVYGDSVADFASSFFSGILTNNAANAVNEVSKMAFESLDLEFIAIFDTDGNLISPSEYAHGAVVNDDVQAALEGNPVSNLKMISGSLLTTDSCRPIYVNGEVVAAVEITTNLSDSDFLDRMPEKVGCDVAIIYKNKVVASTIKPLLGQSVPADVLADMEDDDTWVGEYGIGSTTYVAHCWEFSELDDCKILVAQKATGIYKSISGIKSIVLVANIINTIVVMIVTLILIWIFVYKPLKRTNKAIINLSSGEADLSVRLPERGGDEFEDLASGVNKFIALLQQLMKDLNLRASDIKAVIQELGTSSQETASATAEIMANIESVKNQSSNQVNAVQNVSSVIENSSNSMNKLKENIVAQTSDITESSAAIEQMIGNIHSVTDSTEKMSSSFSDLERLIKEGAENVKACSDVIKQVEEKSLVLADANNTIKSISSQTNLLAMNAMIESAHAGEAGKGFAVVADEIRKLAENSSAQAKAIEENIKDITDLISEGGRLSDLSQSSFENIDNQVNVVDPLVSQISNAMEEQTSGSSQILEALGNMKDESVLVDDSSKLLSDGFVKIDKDMQAVTQISSTVMGSMDEMAAGSKQISQATQIVSELAAKTKDAMSAVDEMLLKFKV</sequence>
<keyword evidence="9" id="KW-1185">Reference proteome</keyword>
<dbReference type="GO" id="GO:0007165">
    <property type="term" value="P:signal transduction"/>
    <property type="evidence" value="ECO:0007669"/>
    <property type="project" value="UniProtKB-KW"/>
</dbReference>
<evidence type="ECO:0000256" key="2">
    <source>
        <dbReference type="ARBA" id="ARBA00029447"/>
    </source>
</evidence>
<evidence type="ECO:0000313" key="8">
    <source>
        <dbReference type="EMBL" id="SJZ51745.1"/>
    </source>
</evidence>
<dbReference type="PROSITE" id="PS50111">
    <property type="entry name" value="CHEMOTAXIS_TRANSDUC_2"/>
    <property type="match status" value="1"/>
</dbReference>
<dbReference type="Pfam" id="PF00015">
    <property type="entry name" value="MCPsignal"/>
    <property type="match status" value="1"/>
</dbReference>
<keyword evidence="5" id="KW-0812">Transmembrane</keyword>
<evidence type="ECO:0000256" key="1">
    <source>
        <dbReference type="ARBA" id="ARBA00023224"/>
    </source>
</evidence>
<accession>A0A1T4LAG3</accession>
<evidence type="ECO:0000259" key="7">
    <source>
        <dbReference type="PROSITE" id="PS50885"/>
    </source>
</evidence>
<feature type="domain" description="HAMP" evidence="7">
    <location>
        <begin position="296"/>
        <end position="346"/>
    </location>
</feature>
<dbReference type="GeneID" id="303366723"/>